<protein>
    <submittedName>
        <fullName evidence="1">Putative transposable element</fullName>
    </submittedName>
</protein>
<sequence>MCIPLASTPLVTSSEARLASCCRRNPRSGNGPSRKYGMRVWSRMYQRNCSGRDAFVGPNERPEAIVGHDREHIDARVSTRLQLVDIHRIIPKMHCPPGALVAVPSAAEVDSLVNTTPSHCDSVQERCRRANETLSHFLAVSTPA</sequence>
<reference evidence="1" key="1">
    <citation type="submission" date="2012-12" db="EMBL/GenBank/DDBJ databases">
        <title>Identification and characterization of a phenylalanine ammonia-lyase gene family in Isatis indigotica Fort.</title>
        <authorList>
            <person name="Liu Q."/>
            <person name="Chen J."/>
            <person name="Zhou X."/>
            <person name="Di P."/>
            <person name="Xiao Y."/>
            <person name="Xuan H."/>
            <person name="Zhang L."/>
            <person name="Chen W."/>
        </authorList>
    </citation>
    <scope>NUCLEOTIDE SEQUENCE</scope>
    <source>
        <tissue evidence="1">Salivary gland</tissue>
    </source>
</reference>
<proteinExistence type="evidence at transcript level"/>
<organism evidence="1">
    <name type="scientific">Ixodes ricinus</name>
    <name type="common">Common tick</name>
    <name type="synonym">Acarus ricinus</name>
    <dbReference type="NCBI Taxonomy" id="34613"/>
    <lineage>
        <taxon>Eukaryota</taxon>
        <taxon>Metazoa</taxon>
        <taxon>Ecdysozoa</taxon>
        <taxon>Arthropoda</taxon>
        <taxon>Chelicerata</taxon>
        <taxon>Arachnida</taxon>
        <taxon>Acari</taxon>
        <taxon>Parasitiformes</taxon>
        <taxon>Ixodida</taxon>
        <taxon>Ixodoidea</taxon>
        <taxon>Ixodidae</taxon>
        <taxon>Ixodinae</taxon>
        <taxon>Ixodes</taxon>
    </lineage>
</organism>
<accession>A0A0K8RA41</accession>
<dbReference type="EMBL" id="GADI01005776">
    <property type="protein sequence ID" value="JAA68032.1"/>
    <property type="molecule type" value="mRNA"/>
</dbReference>
<dbReference type="AlphaFoldDB" id="A0A0K8RA41"/>
<evidence type="ECO:0000313" key="1">
    <source>
        <dbReference type="EMBL" id="JAA68032.1"/>
    </source>
</evidence>
<name>A0A0K8RA41_IXORI</name>